<reference evidence="1" key="4">
    <citation type="submission" date="2023-01" db="EMBL/GenBank/DDBJ databases">
        <title>Draft genome sequence of Gluconobacter albidus strain NBRC 3250.</title>
        <authorList>
            <person name="Sun Q."/>
            <person name="Mori K."/>
        </authorList>
    </citation>
    <scope>NUCLEOTIDE SEQUENCE</scope>
    <source>
        <strain evidence="1">NBRC 3250</strain>
    </source>
</reference>
<evidence type="ECO:0000313" key="3">
    <source>
        <dbReference type="Proteomes" id="UP000075682"/>
    </source>
</evidence>
<keyword evidence="4" id="KW-1185">Reference proteome</keyword>
<sequence length="154" mass="17229">MRLHDPGGWPFMECGEEMAFPLIFKRTVINRWSRSGHDAVMRFGPFFAHPFQRPFAGKSDDFAGPSFSSGAGFVLFQCDEMDMGIARAVVMDGGDPRRSTTRDFFCKVADEMLVKLRRSFARRSDNEAFGNSAVLACHRFMAFGQGTKVGRVIG</sequence>
<reference evidence="2 3" key="2">
    <citation type="submission" date="2015-06" db="EMBL/GenBank/DDBJ databases">
        <title>Improved classification and identification of acetic acid bacteria using matrix-assisted laser desorption/ionization time-of-flight mass spectrometry; Gluconobacter nephelii and Gluconobacter uchimurae are later heterotypic synonyms of Gluconobacter japonicus and Gluconobacter oxydans, respectively.</title>
        <authorList>
            <person name="Li L."/>
            <person name="Cleenwerck I."/>
            <person name="De Vuyst L."/>
            <person name="Vandamme P."/>
        </authorList>
    </citation>
    <scope>NUCLEOTIDE SEQUENCE [LARGE SCALE GENOMIC DNA]</scope>
    <source>
        <strain evidence="2 3">LMG 1356</strain>
    </source>
</reference>
<name>A0AAW3R1L2_9PROT</name>
<evidence type="ECO:0000313" key="4">
    <source>
        <dbReference type="Proteomes" id="UP001156672"/>
    </source>
</evidence>
<comment type="caution">
    <text evidence="2">The sequence shown here is derived from an EMBL/GenBank/DDBJ whole genome shotgun (WGS) entry which is preliminary data.</text>
</comment>
<protein>
    <submittedName>
        <fullName evidence="2">Uncharacterized protein</fullName>
    </submittedName>
</protein>
<reference evidence="1" key="1">
    <citation type="journal article" date="2014" name="Int. J. Syst. Evol. Microbiol.">
        <title>Complete genome of a new Firmicutes species belonging to the dominant human colonic microbiota ('Ruminococcus bicirculans') reveals two chromosomes and a selective capacity to utilize plant glucans.</title>
        <authorList>
            <consortium name="NISC Comparative Sequencing Program"/>
            <person name="Wegmann U."/>
            <person name="Louis P."/>
            <person name="Goesmann A."/>
            <person name="Henrissat B."/>
            <person name="Duncan S.H."/>
            <person name="Flint H.J."/>
        </authorList>
    </citation>
    <scope>NUCLEOTIDE SEQUENCE</scope>
    <source>
        <strain evidence="1">NBRC 3250</strain>
    </source>
</reference>
<organism evidence="2 3">
    <name type="scientific">Gluconobacter albidus</name>
    <dbReference type="NCBI Taxonomy" id="318683"/>
    <lineage>
        <taxon>Bacteria</taxon>
        <taxon>Pseudomonadati</taxon>
        <taxon>Pseudomonadota</taxon>
        <taxon>Alphaproteobacteria</taxon>
        <taxon>Acetobacterales</taxon>
        <taxon>Acetobacteraceae</taxon>
        <taxon>Gluconobacter</taxon>
    </lineage>
</organism>
<dbReference type="Proteomes" id="UP000075682">
    <property type="component" value="Unassembled WGS sequence"/>
</dbReference>
<evidence type="ECO:0000313" key="1">
    <source>
        <dbReference type="EMBL" id="GLQ69558.1"/>
    </source>
</evidence>
<accession>A0AAW3R1L2</accession>
<proteinExistence type="predicted"/>
<dbReference type="EMBL" id="BSNW01000040">
    <property type="protein sequence ID" value="GLQ69558.1"/>
    <property type="molecule type" value="Genomic_DNA"/>
</dbReference>
<dbReference type="EMBL" id="LHZN01000085">
    <property type="protein sequence ID" value="KXV42197.1"/>
    <property type="molecule type" value="Genomic_DNA"/>
</dbReference>
<evidence type="ECO:0000313" key="2">
    <source>
        <dbReference type="EMBL" id="KXV42197.1"/>
    </source>
</evidence>
<gene>
    <name evidence="2" type="ORF">AD941_01600</name>
    <name evidence="1" type="ORF">GCM10007866_20110</name>
</gene>
<reference evidence="4" key="3">
    <citation type="journal article" date="2019" name="Int. J. Syst. Evol. Microbiol.">
        <title>The Global Catalogue of Microorganisms (GCM) 10K type strain sequencing project: providing services to taxonomists for standard genome sequencing and annotation.</title>
        <authorList>
            <consortium name="The Broad Institute Genomics Platform"/>
            <consortium name="The Broad Institute Genome Sequencing Center for Infectious Disease"/>
            <person name="Wu L."/>
            <person name="Ma J."/>
        </authorList>
    </citation>
    <scope>NUCLEOTIDE SEQUENCE [LARGE SCALE GENOMIC DNA]</scope>
    <source>
        <strain evidence="4">NBRC 3250</strain>
    </source>
</reference>
<dbReference type="AlphaFoldDB" id="A0AAW3R1L2"/>
<dbReference type="Proteomes" id="UP001156672">
    <property type="component" value="Unassembled WGS sequence"/>
</dbReference>